<dbReference type="PROSITE" id="PS00138">
    <property type="entry name" value="SUBTILASE_SER"/>
    <property type="match status" value="1"/>
</dbReference>
<dbReference type="InterPro" id="IPR000209">
    <property type="entry name" value="Peptidase_S8/S53_dom"/>
</dbReference>
<organism evidence="9 10">
    <name type="scientific">Viridibacterium curvum</name>
    <dbReference type="NCBI Taxonomy" id="1101404"/>
    <lineage>
        <taxon>Bacteria</taxon>
        <taxon>Pseudomonadati</taxon>
        <taxon>Pseudomonadota</taxon>
        <taxon>Betaproteobacteria</taxon>
        <taxon>Rhodocyclales</taxon>
        <taxon>Rhodocyclaceae</taxon>
        <taxon>Viridibacterium</taxon>
    </lineage>
</organism>
<evidence type="ECO:0000259" key="8">
    <source>
        <dbReference type="Pfam" id="PF00082"/>
    </source>
</evidence>
<dbReference type="PROSITE" id="PS51892">
    <property type="entry name" value="SUBTILASE"/>
    <property type="match status" value="1"/>
</dbReference>
<keyword evidence="2 5" id="KW-0645">Protease</keyword>
<comment type="similarity">
    <text evidence="1 5 6">Belongs to the peptidase S8 family.</text>
</comment>
<evidence type="ECO:0000256" key="3">
    <source>
        <dbReference type="ARBA" id="ARBA00022801"/>
    </source>
</evidence>
<dbReference type="PROSITE" id="PS00137">
    <property type="entry name" value="SUBTILASE_HIS"/>
    <property type="match status" value="1"/>
</dbReference>
<keyword evidence="4 5" id="KW-0720">Serine protease</keyword>
<dbReference type="InterPro" id="IPR036852">
    <property type="entry name" value="Peptidase_S8/S53_dom_sf"/>
</dbReference>
<evidence type="ECO:0000256" key="6">
    <source>
        <dbReference type="RuleBase" id="RU003355"/>
    </source>
</evidence>
<comment type="caution">
    <text evidence="9">The sequence shown here is derived from an EMBL/GenBank/DDBJ whole genome shotgun (WGS) entry which is preliminary data.</text>
</comment>
<dbReference type="PRINTS" id="PR00723">
    <property type="entry name" value="SUBTILISIN"/>
</dbReference>
<dbReference type="Pfam" id="PF00082">
    <property type="entry name" value="Peptidase_S8"/>
    <property type="match status" value="1"/>
</dbReference>
<evidence type="ECO:0000313" key="9">
    <source>
        <dbReference type="EMBL" id="GAA5166005.1"/>
    </source>
</evidence>
<dbReference type="Gene3D" id="2.60.120.380">
    <property type="match status" value="1"/>
</dbReference>
<dbReference type="InterPro" id="IPR050131">
    <property type="entry name" value="Peptidase_S8_subtilisin-like"/>
</dbReference>
<evidence type="ECO:0000256" key="5">
    <source>
        <dbReference type="PROSITE-ProRule" id="PRU01240"/>
    </source>
</evidence>
<dbReference type="InterPro" id="IPR022398">
    <property type="entry name" value="Peptidase_S8_His-AS"/>
</dbReference>
<dbReference type="PROSITE" id="PS00136">
    <property type="entry name" value="SUBTILASE_ASP"/>
    <property type="match status" value="1"/>
</dbReference>
<sequence length="802" mass="82975">MSLPETSAVDNDTSDPLQPGWKSNDTAGTAQPISTPVELIGSVNNPGTGDPDAARYAAGDVYDWYHTDLSAGQTIELTFSESTSTNDLDFGVYDAYTGALVGVSQGTGSRECVKISRNSHYYILVFGYKGASLYNLRIGAPGEGGACSVVATSTPAFVQGELVTRSDDATPPSRVKVPDAEAMLTLGLRPAAHSPWQSSPSTQPANIRRMERSVDTLFYARALRKSGQFDYVEPNYIMTSLSYTPTDPYYTPQRWHYELINQPSAIDRIIAAAPTSQRPIVAVIDSGLVTDHPDFTGQQVAGYSFVGGSATAGGNDPSTQADSPAWHGTHVAGTIAASDNNAVFGASVAPYALIMPLRVFQPSVAYTTSYDVSQAILYASGLSNVSGSLPARKADVINMSLGGNSVCPTVYQNVIDQARAQGVIVVAAAGNSARNDQDNAVAVATPANCNGVISVGAVAPNKQQTYYSQSGPNLMVAAPGGDARYSTTGTGYPDYVFSTLGAFNNNGATRIPSFGGMMGTSMAAPHVAGVMALMRYANPAITPAQIDTLMVLGKLTDDIGSSGRDDATGYGLINARKAVDESLALASGSGSAPSGVVIASPAGIDFGSATNSAVLTLKLTAASSEVVTSITDDSAAITVTPLSIDNTTKLGDYTVTVDRSKLAVGTSYPVITVVTTSRTFIVQLAVTRTATSAANTSASFGRLWIVARNANTGAVIKSTSVNPSNGKYVWGLTGIPAGNITFLAGTDNNFNGYFCDVGEACGLYPATGSFISIASKTTGVDFSVGLIGTTGSSSLPAPLSVR</sequence>
<protein>
    <recommendedName>
        <fullName evidence="8">Peptidase S8/S53 domain-containing protein</fullName>
    </recommendedName>
</protein>
<dbReference type="SUPFAM" id="SSF52743">
    <property type="entry name" value="Subtilisin-like"/>
    <property type="match status" value="1"/>
</dbReference>
<dbReference type="Gene3D" id="3.40.50.200">
    <property type="entry name" value="Peptidase S8/S53 domain"/>
    <property type="match status" value="1"/>
</dbReference>
<dbReference type="InterPro" id="IPR015500">
    <property type="entry name" value="Peptidase_S8_subtilisin-rel"/>
</dbReference>
<feature type="region of interest" description="Disordered" evidence="7">
    <location>
        <begin position="1"/>
        <end position="29"/>
    </location>
</feature>
<evidence type="ECO:0000256" key="2">
    <source>
        <dbReference type="ARBA" id="ARBA00022670"/>
    </source>
</evidence>
<proteinExistence type="inferred from homology"/>
<dbReference type="Proteomes" id="UP001500547">
    <property type="component" value="Unassembled WGS sequence"/>
</dbReference>
<reference evidence="10" key="1">
    <citation type="journal article" date="2019" name="Int. J. Syst. Evol. Microbiol.">
        <title>The Global Catalogue of Microorganisms (GCM) 10K type strain sequencing project: providing services to taxonomists for standard genome sequencing and annotation.</title>
        <authorList>
            <consortium name="The Broad Institute Genomics Platform"/>
            <consortium name="The Broad Institute Genome Sequencing Center for Infectious Disease"/>
            <person name="Wu L."/>
            <person name="Ma J."/>
        </authorList>
    </citation>
    <scope>NUCLEOTIDE SEQUENCE [LARGE SCALE GENOMIC DNA]</scope>
    <source>
        <strain evidence="10">JCM 18715</strain>
    </source>
</reference>
<dbReference type="PANTHER" id="PTHR43806:SF11">
    <property type="entry name" value="CEREVISIN-RELATED"/>
    <property type="match status" value="1"/>
</dbReference>
<dbReference type="RefSeq" id="WP_345533044.1">
    <property type="nucleotide sequence ID" value="NZ_BAABLD010000008.1"/>
</dbReference>
<evidence type="ECO:0000256" key="7">
    <source>
        <dbReference type="SAM" id="MobiDB-lite"/>
    </source>
</evidence>
<evidence type="ECO:0000313" key="10">
    <source>
        <dbReference type="Proteomes" id="UP001500547"/>
    </source>
</evidence>
<accession>A0ABP9QQT6</accession>
<name>A0ABP9QQT6_9RHOO</name>
<dbReference type="PANTHER" id="PTHR43806">
    <property type="entry name" value="PEPTIDASE S8"/>
    <property type="match status" value="1"/>
</dbReference>
<feature type="active site" description="Charge relay system" evidence="5">
    <location>
        <position position="285"/>
    </location>
</feature>
<keyword evidence="3 5" id="KW-0378">Hydrolase</keyword>
<feature type="active site" description="Charge relay system" evidence="5">
    <location>
        <position position="327"/>
    </location>
</feature>
<feature type="domain" description="Peptidase S8/S53" evidence="8">
    <location>
        <begin position="279"/>
        <end position="571"/>
    </location>
</feature>
<feature type="active site" description="Charge relay system" evidence="5">
    <location>
        <position position="521"/>
    </location>
</feature>
<dbReference type="InterPro" id="IPR023828">
    <property type="entry name" value="Peptidase_S8_Ser-AS"/>
</dbReference>
<gene>
    <name evidence="9" type="ORF">GCM10025770_22440</name>
</gene>
<dbReference type="EMBL" id="BAABLD010000008">
    <property type="protein sequence ID" value="GAA5166005.1"/>
    <property type="molecule type" value="Genomic_DNA"/>
</dbReference>
<keyword evidence="10" id="KW-1185">Reference proteome</keyword>
<dbReference type="InterPro" id="IPR023827">
    <property type="entry name" value="Peptidase_S8_Asp-AS"/>
</dbReference>
<evidence type="ECO:0000256" key="4">
    <source>
        <dbReference type="ARBA" id="ARBA00022825"/>
    </source>
</evidence>
<evidence type="ECO:0000256" key="1">
    <source>
        <dbReference type="ARBA" id="ARBA00011073"/>
    </source>
</evidence>